<dbReference type="Proteomes" id="UP000258927">
    <property type="component" value="Chromosome"/>
</dbReference>
<name>A0A2R4MDF2_9HYPH</name>
<evidence type="ECO:0000256" key="1">
    <source>
        <dbReference type="SAM" id="MobiDB-lite"/>
    </source>
</evidence>
<sequence length="136" mass="14962">MRITDTNRTNRTAPKKAAKGNSEGQKFSVGGDNKAEQVRHRASVEDVGSVDALLALQSVDDPLLAKKKSVKRGHQLLDGLERLKTDLLVGRVSEDRLANMLKMLKNAPDAKDPELQAVIEDIELRVQVELAKLGRL</sequence>
<dbReference type="EMBL" id="CP021330">
    <property type="protein sequence ID" value="AVX04068.1"/>
    <property type="molecule type" value="Genomic_DNA"/>
</dbReference>
<feature type="compositionally biased region" description="Basic and acidic residues" evidence="1">
    <location>
        <begin position="33"/>
        <end position="42"/>
    </location>
</feature>
<accession>A0A2R4MDF2</accession>
<dbReference type="RefSeq" id="WP_117395476.1">
    <property type="nucleotide sequence ID" value="NZ_CP021330.1"/>
</dbReference>
<dbReference type="GO" id="GO:0044781">
    <property type="term" value="P:bacterial-type flagellum organization"/>
    <property type="evidence" value="ECO:0007669"/>
    <property type="project" value="InterPro"/>
</dbReference>
<dbReference type="STRING" id="1122213.GCA_000423365_01252"/>
<evidence type="ECO:0000313" key="2">
    <source>
        <dbReference type="EMBL" id="AVX04068.1"/>
    </source>
</evidence>
<evidence type="ECO:0000313" key="3">
    <source>
        <dbReference type="Proteomes" id="UP000258927"/>
    </source>
</evidence>
<proteinExistence type="predicted"/>
<protein>
    <recommendedName>
        <fullName evidence="4">Flagellar assembly protein FliX</fullName>
    </recommendedName>
</protein>
<dbReference type="KEGG" id="mmyr:MXMO3_01538"/>
<keyword evidence="3" id="KW-1185">Reference proteome</keyword>
<feature type="compositionally biased region" description="Polar residues" evidence="1">
    <location>
        <begin position="1"/>
        <end position="12"/>
    </location>
</feature>
<dbReference type="Pfam" id="PF10768">
    <property type="entry name" value="FliX"/>
    <property type="match status" value="1"/>
</dbReference>
<feature type="region of interest" description="Disordered" evidence="1">
    <location>
        <begin position="1"/>
        <end position="42"/>
    </location>
</feature>
<organism evidence="2 3">
    <name type="scientific">Maritalea myrionectae</name>
    <dbReference type="NCBI Taxonomy" id="454601"/>
    <lineage>
        <taxon>Bacteria</taxon>
        <taxon>Pseudomonadati</taxon>
        <taxon>Pseudomonadota</taxon>
        <taxon>Alphaproteobacteria</taxon>
        <taxon>Hyphomicrobiales</taxon>
        <taxon>Devosiaceae</taxon>
        <taxon>Maritalea</taxon>
    </lineage>
</organism>
<gene>
    <name evidence="2" type="ORF">MXMO3_01538</name>
</gene>
<reference evidence="2 3" key="1">
    <citation type="submission" date="2017-05" db="EMBL/GenBank/DDBJ databases">
        <title>Genome Analysis of Maritalea myrionectae HL2708#5.</title>
        <authorList>
            <consortium name="Cotde Inc.-PKNU"/>
            <person name="Jang D."/>
            <person name="Oh H.-M."/>
        </authorList>
    </citation>
    <scope>NUCLEOTIDE SEQUENCE [LARGE SCALE GENOMIC DNA]</scope>
    <source>
        <strain evidence="2 3">HL2708#5</strain>
    </source>
</reference>
<dbReference type="AlphaFoldDB" id="A0A2R4MDF2"/>
<evidence type="ECO:0008006" key="4">
    <source>
        <dbReference type="Google" id="ProtNLM"/>
    </source>
</evidence>
<dbReference type="InterPro" id="IPR019704">
    <property type="entry name" value="Flagellar_assmbl_FliX_class2"/>
</dbReference>